<dbReference type="Pfam" id="PF00106">
    <property type="entry name" value="adh_short"/>
    <property type="match status" value="1"/>
</dbReference>
<name>A0A060S4I3_PYCCI</name>
<dbReference type="OrthoDB" id="9876299at2759"/>
<comment type="caution">
    <text evidence="4">The sequence shown here is derived from an EMBL/GenBank/DDBJ whole genome shotgun (WGS) entry which is preliminary data.</text>
</comment>
<dbReference type="HOGENOM" id="CLU_010194_9_1_1"/>
<dbReference type="GO" id="GO:0016491">
    <property type="term" value="F:oxidoreductase activity"/>
    <property type="evidence" value="ECO:0007669"/>
    <property type="project" value="UniProtKB-KW"/>
</dbReference>
<sequence length="239" mass="25660">MSSSNTHTWLITGTSRGIGLAMTGQLLADPSNTVIATCRNPDSAKSLRALEADAGGRLHIVAMDVADEESIRSSFTKVESILRDRGLDYIYNNAGAFEGSDTAFTFKAAVAMRMFQANVLGPALVAQTFLPLLEKGRRKVVVNMSSALASLSLGTVGPAYASYAISKTALNMLTYKQKTEKPDIVFVGMDPGWVKTAMGGDDATLEPEESASHILKVVTKLSTKDSGKFLRYTGEEIPW</sequence>
<accession>A0A060S4I3</accession>
<gene>
    <name evidence="4" type="ORF">BN946_scf185042.g13</name>
</gene>
<dbReference type="InterPro" id="IPR051468">
    <property type="entry name" value="Fungal_SecMetab_SDRs"/>
</dbReference>
<keyword evidence="2" id="KW-0521">NADP</keyword>
<comment type="similarity">
    <text evidence="1">Belongs to the short-chain dehydrogenases/reductases (SDR) family.</text>
</comment>
<dbReference type="AlphaFoldDB" id="A0A060S4I3"/>
<keyword evidence="5" id="KW-1185">Reference proteome</keyword>
<dbReference type="Proteomes" id="UP000029665">
    <property type="component" value="Unassembled WGS sequence"/>
</dbReference>
<reference evidence="4" key="1">
    <citation type="submission" date="2014-01" db="EMBL/GenBank/DDBJ databases">
        <title>The genome of the white-rot fungus Pycnoporus cinnabarinus: a basidiomycete model with a versatile arsenal for lignocellulosic biomass breakdown.</title>
        <authorList>
            <person name="Levasseur A."/>
            <person name="Lomascolo A."/>
            <person name="Ruiz-Duenas F.J."/>
            <person name="Uzan E."/>
            <person name="Piumi F."/>
            <person name="Kues U."/>
            <person name="Ram A.F.J."/>
            <person name="Murat C."/>
            <person name="Haon M."/>
            <person name="Benoit I."/>
            <person name="Arfi Y."/>
            <person name="Chevret D."/>
            <person name="Drula E."/>
            <person name="Kwon M.J."/>
            <person name="Gouret P."/>
            <person name="Lesage-Meessen L."/>
            <person name="Lombard V."/>
            <person name="Mariette J."/>
            <person name="Noirot C."/>
            <person name="Park J."/>
            <person name="Patyshakuliyeva A."/>
            <person name="Wieneger R.A.B."/>
            <person name="Wosten H.A.B."/>
            <person name="Martin F."/>
            <person name="Coutinho P.M."/>
            <person name="de Vries R."/>
            <person name="Martinez A.T."/>
            <person name="Klopp C."/>
            <person name="Pontarotti P."/>
            <person name="Henrissat B."/>
            <person name="Record E."/>
        </authorList>
    </citation>
    <scope>NUCLEOTIDE SEQUENCE [LARGE SCALE GENOMIC DNA]</scope>
    <source>
        <strain evidence="4">BRFM137</strain>
    </source>
</reference>
<dbReference type="PANTHER" id="PTHR43544">
    <property type="entry name" value="SHORT-CHAIN DEHYDROGENASE/REDUCTASE"/>
    <property type="match status" value="1"/>
</dbReference>
<evidence type="ECO:0000256" key="2">
    <source>
        <dbReference type="ARBA" id="ARBA00022857"/>
    </source>
</evidence>
<dbReference type="PANTHER" id="PTHR43544:SF7">
    <property type="entry name" value="NADB-LER2"/>
    <property type="match status" value="1"/>
</dbReference>
<dbReference type="CDD" id="cd05325">
    <property type="entry name" value="carb_red_sniffer_like_SDR_c"/>
    <property type="match status" value="1"/>
</dbReference>
<evidence type="ECO:0000256" key="1">
    <source>
        <dbReference type="ARBA" id="ARBA00006484"/>
    </source>
</evidence>
<dbReference type="InterPro" id="IPR036291">
    <property type="entry name" value="NAD(P)-bd_dom_sf"/>
</dbReference>
<protein>
    <submittedName>
        <fullName evidence="4">Uncharacterized protein</fullName>
    </submittedName>
</protein>
<evidence type="ECO:0000313" key="4">
    <source>
        <dbReference type="EMBL" id="CDO69111.1"/>
    </source>
</evidence>
<dbReference type="PRINTS" id="PR00081">
    <property type="entry name" value="GDHRDH"/>
</dbReference>
<organism evidence="4 5">
    <name type="scientific">Pycnoporus cinnabarinus</name>
    <name type="common">Cinnabar-red polypore</name>
    <name type="synonym">Trametes cinnabarina</name>
    <dbReference type="NCBI Taxonomy" id="5643"/>
    <lineage>
        <taxon>Eukaryota</taxon>
        <taxon>Fungi</taxon>
        <taxon>Dikarya</taxon>
        <taxon>Basidiomycota</taxon>
        <taxon>Agaricomycotina</taxon>
        <taxon>Agaricomycetes</taxon>
        <taxon>Polyporales</taxon>
        <taxon>Polyporaceae</taxon>
        <taxon>Trametes</taxon>
    </lineage>
</organism>
<dbReference type="EMBL" id="CCBP010000034">
    <property type="protein sequence ID" value="CDO69111.1"/>
    <property type="molecule type" value="Genomic_DNA"/>
</dbReference>
<dbReference type="GO" id="GO:0005737">
    <property type="term" value="C:cytoplasm"/>
    <property type="evidence" value="ECO:0007669"/>
    <property type="project" value="TreeGrafter"/>
</dbReference>
<dbReference type="Gene3D" id="3.40.50.720">
    <property type="entry name" value="NAD(P)-binding Rossmann-like Domain"/>
    <property type="match status" value="1"/>
</dbReference>
<dbReference type="OMA" id="DDRQSVQ"/>
<proteinExistence type="inferred from homology"/>
<dbReference type="SUPFAM" id="SSF51735">
    <property type="entry name" value="NAD(P)-binding Rossmann-fold domains"/>
    <property type="match status" value="1"/>
</dbReference>
<evidence type="ECO:0000313" key="5">
    <source>
        <dbReference type="Proteomes" id="UP000029665"/>
    </source>
</evidence>
<evidence type="ECO:0000256" key="3">
    <source>
        <dbReference type="ARBA" id="ARBA00023002"/>
    </source>
</evidence>
<keyword evidence="3" id="KW-0560">Oxidoreductase</keyword>
<dbReference type="InterPro" id="IPR002347">
    <property type="entry name" value="SDR_fam"/>
</dbReference>